<sequence length="157" mass="16126">MTQIQIRRGPSTGTGSWAANSTVVLAAGEFGLETDTGNMKLGDGSTPWATLGYFHLGNALTFSTAFTNDTTVSFDGRSTLTVDLPATINRNAATATTLAATKKINGTAFDGSADVVIGGAIYGTTINASSGTFTKIYASPLASPPAAPQLGDIWISW</sequence>
<protein>
    <recommendedName>
        <fullName evidence="1">Major tropism determinant N-terminal domain-containing protein</fullName>
    </recommendedName>
</protein>
<name>A0A6J5L6I8_9CAUD</name>
<accession>A0A6J5L6I8</accession>
<dbReference type="Pfam" id="PF18454">
    <property type="entry name" value="Mtd_N"/>
    <property type="match status" value="1"/>
</dbReference>
<feature type="domain" description="Major tropism determinant N-terminal" evidence="1">
    <location>
        <begin position="4"/>
        <end position="46"/>
    </location>
</feature>
<dbReference type="InterPro" id="IPR041352">
    <property type="entry name" value="Mtd_N"/>
</dbReference>
<dbReference type="SUPFAM" id="SSF69349">
    <property type="entry name" value="Phage fibre proteins"/>
    <property type="match status" value="1"/>
</dbReference>
<reference evidence="2" key="1">
    <citation type="submission" date="2020-04" db="EMBL/GenBank/DDBJ databases">
        <authorList>
            <person name="Chiriac C."/>
            <person name="Salcher M."/>
            <person name="Ghai R."/>
            <person name="Kavagutti S V."/>
        </authorList>
    </citation>
    <scope>NUCLEOTIDE SEQUENCE</scope>
</reference>
<proteinExistence type="predicted"/>
<evidence type="ECO:0000259" key="1">
    <source>
        <dbReference type="Pfam" id="PF18454"/>
    </source>
</evidence>
<evidence type="ECO:0000313" key="2">
    <source>
        <dbReference type="EMBL" id="CAB4128856.1"/>
    </source>
</evidence>
<organism evidence="2">
    <name type="scientific">uncultured Caudovirales phage</name>
    <dbReference type="NCBI Taxonomy" id="2100421"/>
    <lineage>
        <taxon>Viruses</taxon>
        <taxon>Duplodnaviria</taxon>
        <taxon>Heunggongvirae</taxon>
        <taxon>Uroviricota</taxon>
        <taxon>Caudoviricetes</taxon>
        <taxon>Peduoviridae</taxon>
        <taxon>Maltschvirus</taxon>
        <taxon>Maltschvirus maltsch</taxon>
    </lineage>
</organism>
<dbReference type="EMBL" id="LR796226">
    <property type="protein sequence ID" value="CAB4128856.1"/>
    <property type="molecule type" value="Genomic_DNA"/>
</dbReference>
<gene>
    <name evidence="2" type="ORF">UFOVP111_94</name>
</gene>